<dbReference type="eggNOG" id="COG1074">
    <property type="taxonomic scope" value="Bacteria"/>
</dbReference>
<feature type="binding site" evidence="16">
    <location>
        <begin position="19"/>
        <end position="26"/>
    </location>
    <ligand>
        <name>ATP</name>
        <dbReference type="ChEBI" id="CHEBI:30616"/>
    </ligand>
</feature>
<feature type="domain" description="UvrD-like helicase ATP-binding" evidence="17">
    <location>
        <begin position="1"/>
        <end position="473"/>
    </location>
</feature>
<dbReference type="Gene3D" id="3.90.320.10">
    <property type="match status" value="1"/>
</dbReference>
<keyword evidence="10 15" id="KW-0238">DNA-binding</keyword>
<keyword evidence="4 15" id="KW-0227">DNA damage</keyword>
<evidence type="ECO:0000256" key="16">
    <source>
        <dbReference type="PROSITE-ProRule" id="PRU00560"/>
    </source>
</evidence>
<evidence type="ECO:0000313" key="19">
    <source>
        <dbReference type="EMBL" id="ACB34044.1"/>
    </source>
</evidence>
<dbReference type="HAMAP" id="MF_01485">
    <property type="entry name" value="RecB"/>
    <property type="match status" value="1"/>
</dbReference>
<feature type="region of interest" description="DNA-binding and helicase activity, interacts with RecC" evidence="15">
    <location>
        <begin position="1"/>
        <end position="936"/>
    </location>
</feature>
<dbReference type="Pfam" id="PF00580">
    <property type="entry name" value="UvrD-helicase"/>
    <property type="match status" value="2"/>
</dbReference>
<evidence type="ECO:0000256" key="1">
    <source>
        <dbReference type="ARBA" id="ARBA00022722"/>
    </source>
</evidence>
<accession>B1XZ25</accession>
<comment type="catalytic activity">
    <reaction evidence="14 15">
        <text>ATP + H2O = ADP + phosphate + H(+)</text>
        <dbReference type="Rhea" id="RHEA:13065"/>
        <dbReference type="ChEBI" id="CHEBI:15377"/>
        <dbReference type="ChEBI" id="CHEBI:15378"/>
        <dbReference type="ChEBI" id="CHEBI:30616"/>
        <dbReference type="ChEBI" id="CHEBI:43474"/>
        <dbReference type="ChEBI" id="CHEBI:456216"/>
        <dbReference type="EC" id="5.6.2.4"/>
    </reaction>
</comment>
<keyword evidence="2 15" id="KW-0479">Metal-binding</keyword>
<dbReference type="Proteomes" id="UP000001693">
    <property type="component" value="Chromosome"/>
</dbReference>
<keyword evidence="7 15" id="KW-0269">Exonuclease</keyword>
<dbReference type="EMBL" id="CP001013">
    <property type="protein sequence ID" value="ACB34044.1"/>
    <property type="molecule type" value="Genomic_DNA"/>
</dbReference>
<dbReference type="NCBIfam" id="TIGR00609">
    <property type="entry name" value="recB"/>
    <property type="match status" value="1"/>
</dbReference>
<dbReference type="GO" id="GO:0043138">
    <property type="term" value="F:3'-5' DNA helicase activity"/>
    <property type="evidence" value="ECO:0007669"/>
    <property type="project" value="UniProtKB-UniRule"/>
</dbReference>
<keyword evidence="6 15" id="KW-0347">Helicase</keyword>
<evidence type="ECO:0000256" key="3">
    <source>
        <dbReference type="ARBA" id="ARBA00022741"/>
    </source>
</evidence>
<dbReference type="GO" id="GO:0005829">
    <property type="term" value="C:cytosol"/>
    <property type="evidence" value="ECO:0007669"/>
    <property type="project" value="TreeGrafter"/>
</dbReference>
<evidence type="ECO:0000256" key="13">
    <source>
        <dbReference type="ARBA" id="ARBA00034617"/>
    </source>
</evidence>
<dbReference type="Pfam" id="PF12705">
    <property type="entry name" value="PDDEXK_1"/>
    <property type="match status" value="1"/>
</dbReference>
<sequence length="1272" mass="138518">MTPLNPLTLPLHGSHLIEASAGTGKTWTIAALYLRLVLGHGERESVDSPLPRPLLPAEILVMTFTRAATRELSDRIRERLIEAARCFRGEAEPAPHDHFLRDLRADYPGEAERRDAAYRLALAAEGMDDAAVHTIDAWCQRMLREHAFDSAQLFDEELEADEAGRRRQAVQDYWRREVYPLRGAALETVLSLWPEVAELQSQVAGLLGKLDLLEGVPEGLGLRDWLGQIAAQRSQELAQLKAGWVERADFMQGWINQHRTCKPPVLAGARLKSNNVSDWFDALRAWAADPALETLDMGKTAPTRLTPEGIAECFNDGCAVPVPADFAAFAQLMFALGQRAPLHEPLQRHAAFGVARRLAALKRQAGRFGYADLVERLDAALHGPAGERLAQRIRTQYPLALIDEFQDTSPLQYRLFDRLYDVAANRADTGLLLIGDPKQSIYGFRGADIYSYLKAREATAERRYMLTTNFRSTAALVAAVNTLFEQAEAARPEGAFALGKDESRALPFDPVAARGRGEVLVAGGAALPALQLAWLPGAGQAQVQRRELADHAAAQLVAWLADPTCGWSEGDAPLRRLRPSDVAVLVRDQHEAAAIRRALQRRGVHSVYLSDKDSVYASAEAADLLRWLMAVAQPLDGLLARAAYANASWDLGLDELAAHVHDETAWDARLALLQQLHGVWQRQGVLTMLRQTLHALDLPARWLAEGNEAAGERRLTNVLHLGELLQAASAHLEGEAGLIRWLAAMVRGGGDGAQGGSGMGGSAAAAGAGGDAHIVRLESDAQLVQVVTVHKSKGLEYPVVMLPFANSARAWRKKRHGALEWVDDDGRRALDFAQQPEHVAAAERERLREDLRLFYVALTRARHALWLGIGVPPTGRNGSAGPLSALGYLLAGDQGLREDSLGSVLQALCDVSDPPATRSVCLDVPAQRVRWRDDRAQPPLHLPPVFQAEFERRWAIGSFSGLVRDLGERGAGAGVPATPHGATDLLRTEQLQEELAQMAQLTQMAAQADGQPAAPSGSRAAAIAGSVPTWHGFPRGALPGNFLHDQLQWLAEEGFERAGESGVAAALLRRCERAGHAQHAAGAVDWLQQLLATPLPPLGASLAEVDRLLPEMEFWMPSVALRSAELDRICQQHLLPGQPRPALVSRQLDGLLMGFADLVFEHGGRWWVLDYKSNALGATDADYTPAALSQAMLAHRYELQAAIYLLALHRLLRSRLGDDYDPARQLGGALYLFLRGFKGPAAGCVHLSAEPAWLDALDAALSADPCAVESQR</sequence>
<evidence type="ECO:0000256" key="8">
    <source>
        <dbReference type="ARBA" id="ARBA00022840"/>
    </source>
</evidence>
<evidence type="ECO:0000256" key="7">
    <source>
        <dbReference type="ARBA" id="ARBA00022839"/>
    </source>
</evidence>
<evidence type="ECO:0000259" key="17">
    <source>
        <dbReference type="PROSITE" id="PS51198"/>
    </source>
</evidence>
<evidence type="ECO:0000256" key="11">
    <source>
        <dbReference type="ARBA" id="ARBA00023204"/>
    </source>
</evidence>
<comment type="catalytic activity">
    <reaction evidence="15">
        <text>Exonucleolytic cleavage (in the presence of ATP) in either 5'- to 3'- or 3'- to 5'-direction to yield 5'-phosphooligonucleotides.</text>
        <dbReference type="EC" id="3.1.11.5"/>
    </reaction>
</comment>
<keyword evidence="9 15" id="KW-0460">Magnesium</keyword>
<evidence type="ECO:0000256" key="4">
    <source>
        <dbReference type="ARBA" id="ARBA00022763"/>
    </source>
</evidence>
<keyword evidence="12 15" id="KW-0413">Isomerase</keyword>
<dbReference type="KEGG" id="lch:Lcho_1777"/>
<feature type="binding site" evidence="15">
    <location>
        <position position="1157"/>
    </location>
    <ligand>
        <name>Mg(2+)</name>
        <dbReference type="ChEBI" id="CHEBI:18420"/>
    </ligand>
</feature>
<dbReference type="GO" id="GO:0000287">
    <property type="term" value="F:magnesium ion binding"/>
    <property type="evidence" value="ECO:0007669"/>
    <property type="project" value="UniProtKB-UniRule"/>
</dbReference>
<dbReference type="SUPFAM" id="SSF52540">
    <property type="entry name" value="P-loop containing nucleoside triphosphate hydrolases"/>
    <property type="match status" value="1"/>
</dbReference>
<dbReference type="Pfam" id="PF13361">
    <property type="entry name" value="UvrD_C"/>
    <property type="match status" value="1"/>
</dbReference>
<feature type="domain" description="UvrD-like helicase C-terminal" evidence="18">
    <location>
        <begin position="474"/>
        <end position="794"/>
    </location>
</feature>
<protein>
    <recommendedName>
        <fullName evidence="15">RecBCD enzyme subunit RecB</fullName>
        <ecNumber evidence="15">3.1.11.5</ecNumber>
        <ecNumber evidence="15">5.6.2.4</ecNumber>
    </recommendedName>
    <alternativeName>
        <fullName evidence="15">DNA 3'-5' helicase subunit RecB</fullName>
    </alternativeName>
    <alternativeName>
        <fullName evidence="15">Exonuclease V subunit RecB</fullName>
        <shortName evidence="15">ExoV subunit RecB</shortName>
    </alternativeName>
    <alternativeName>
        <fullName evidence="15">Helicase/nuclease RecBCD subunit RecB</fullName>
    </alternativeName>
</protein>
<keyword evidence="11 15" id="KW-0234">DNA repair</keyword>
<feature type="region of interest" description="Nuclease activity, interacts with RecD and RecA" evidence="15">
    <location>
        <begin position="953"/>
        <end position="1272"/>
    </location>
</feature>
<dbReference type="InterPro" id="IPR014017">
    <property type="entry name" value="DNA_helicase_UvrD-like_C"/>
</dbReference>
<evidence type="ECO:0000256" key="2">
    <source>
        <dbReference type="ARBA" id="ARBA00022723"/>
    </source>
</evidence>
<evidence type="ECO:0000256" key="12">
    <source>
        <dbReference type="ARBA" id="ARBA00023235"/>
    </source>
</evidence>
<evidence type="ECO:0000313" key="20">
    <source>
        <dbReference type="Proteomes" id="UP000001693"/>
    </source>
</evidence>
<keyword evidence="5 15" id="KW-0378">Hydrolase</keyword>
<feature type="binding site" evidence="15">
    <location>
        <position position="1170"/>
    </location>
    <ligand>
        <name>Mg(2+)</name>
        <dbReference type="ChEBI" id="CHEBI:18420"/>
    </ligand>
</feature>
<dbReference type="PANTHER" id="PTHR11070">
    <property type="entry name" value="UVRD / RECB / PCRA DNA HELICASE FAMILY MEMBER"/>
    <property type="match status" value="1"/>
</dbReference>
<dbReference type="PROSITE" id="PS51217">
    <property type="entry name" value="UVRD_HELICASE_CTER"/>
    <property type="match status" value="1"/>
</dbReference>
<dbReference type="GO" id="GO:0005524">
    <property type="term" value="F:ATP binding"/>
    <property type="evidence" value="ECO:0007669"/>
    <property type="project" value="UniProtKB-UniRule"/>
</dbReference>
<dbReference type="GO" id="GO:0016887">
    <property type="term" value="F:ATP hydrolysis activity"/>
    <property type="evidence" value="ECO:0007669"/>
    <property type="project" value="RHEA"/>
</dbReference>
<dbReference type="GO" id="GO:0003677">
    <property type="term" value="F:DNA binding"/>
    <property type="evidence" value="ECO:0007669"/>
    <property type="project" value="UniProtKB-UniRule"/>
</dbReference>
<evidence type="ECO:0000256" key="15">
    <source>
        <dbReference type="HAMAP-Rule" id="MF_01485"/>
    </source>
</evidence>
<evidence type="ECO:0000256" key="5">
    <source>
        <dbReference type="ARBA" id="ARBA00022801"/>
    </source>
</evidence>
<comment type="subunit">
    <text evidence="15">Heterotrimer of RecB, RecC and RecD. All subunits contribute to DNA-binding. Interacts with RecA.</text>
</comment>
<keyword evidence="3 15" id="KW-0547">Nucleotide-binding</keyword>
<dbReference type="Gene3D" id="3.40.50.300">
    <property type="entry name" value="P-loop containing nucleotide triphosphate hydrolases"/>
    <property type="match status" value="2"/>
</dbReference>
<dbReference type="InterPro" id="IPR038726">
    <property type="entry name" value="PDDEXK_AddAB-type"/>
</dbReference>
<feature type="active site" description="For nuclease activity" evidence="15">
    <location>
        <position position="1170"/>
    </location>
</feature>
<keyword evidence="1 15" id="KW-0540">Nuclease</keyword>
<dbReference type="OrthoDB" id="5905204at2"/>
<keyword evidence="20" id="KW-1185">Reference proteome</keyword>
<comment type="catalytic activity">
    <reaction evidence="13 15">
        <text>Couples ATP hydrolysis with the unwinding of duplex DNA by translocating in the 3'-5' direction.</text>
        <dbReference type="EC" id="5.6.2.4"/>
    </reaction>
</comment>
<dbReference type="GO" id="GO:0008854">
    <property type="term" value="F:exodeoxyribonuclease V activity"/>
    <property type="evidence" value="ECO:0007669"/>
    <property type="project" value="UniProtKB-EC"/>
</dbReference>
<dbReference type="AlphaFoldDB" id="B1XZ25"/>
<evidence type="ECO:0000256" key="9">
    <source>
        <dbReference type="ARBA" id="ARBA00022842"/>
    </source>
</evidence>
<comment type="cofactor">
    <cofactor evidence="15">
        <name>Mg(2+)</name>
        <dbReference type="ChEBI" id="CHEBI:18420"/>
    </cofactor>
    <text evidence="15">Binds 1 Mg(2+) ion per subunit.</text>
</comment>
<comment type="domain">
    <text evidence="15">The C-terminal domain has nuclease activity and interacts with RecD. It interacts with RecA, facilitating its loading onto ssDNA.</text>
</comment>
<dbReference type="EC" id="3.1.11.5" evidence="15"/>
<evidence type="ECO:0000256" key="14">
    <source>
        <dbReference type="ARBA" id="ARBA00048988"/>
    </source>
</evidence>
<comment type="function">
    <text evidence="15">A helicase/nuclease that prepares dsDNA breaks (DSB) for recombinational DNA repair. Binds to DSBs and unwinds DNA via a highly rapid and processive ATP-dependent bidirectional helicase activity. Unwinds dsDNA until it encounters a Chi (crossover hotspot instigator) sequence from the 3' direction. Cuts ssDNA a few nucleotides 3' to the Chi site. The properties and activities of the enzyme are changed at Chi. The Chi-altered holoenzyme produces a long 3'-ssDNA overhang and facilitates RecA-binding to the ssDNA for homologous DNA recombination and repair. Holoenzyme degrades any linearized DNA that is unable to undergo homologous recombination. In the holoenzyme this subunit contributes ATPase, 3'-5' helicase, exonuclease activity and loads RecA onto ssDNA.</text>
</comment>
<feature type="binding site" evidence="15">
    <location>
        <position position="1044"/>
    </location>
    <ligand>
        <name>Mg(2+)</name>
        <dbReference type="ChEBI" id="CHEBI:18420"/>
    </ligand>
</feature>
<dbReference type="CDD" id="cd22352">
    <property type="entry name" value="RecB_C-like"/>
    <property type="match status" value="1"/>
</dbReference>
<name>B1XZ25_LEPCP</name>
<comment type="miscellaneous">
    <text evidence="15">In the RecBCD complex, RecB has a slow 3'-5' helicase, an exonuclease activity and loads RecA onto ssDNA, RecD has a fast 5'-3' helicase activity, while RecC stimulates the ATPase and processivity of the RecB helicase and contributes to recognition of the Chi site.</text>
</comment>
<dbReference type="PANTHER" id="PTHR11070:SF23">
    <property type="entry name" value="RECBCD ENZYME SUBUNIT RECB"/>
    <property type="match status" value="1"/>
</dbReference>
<dbReference type="STRING" id="395495.Lcho_1777"/>
<dbReference type="GO" id="GO:0009338">
    <property type="term" value="C:exodeoxyribonuclease V complex"/>
    <property type="evidence" value="ECO:0007669"/>
    <property type="project" value="TreeGrafter"/>
</dbReference>
<comment type="similarity">
    <text evidence="15">Belongs to the helicase family. UvrD subfamily.</text>
</comment>
<organism evidence="19 20">
    <name type="scientific">Leptothrix cholodnii (strain ATCC 51168 / LMG 8142 / SP-6)</name>
    <name type="common">Leptothrix discophora (strain SP-6)</name>
    <dbReference type="NCBI Taxonomy" id="395495"/>
    <lineage>
        <taxon>Bacteria</taxon>
        <taxon>Pseudomonadati</taxon>
        <taxon>Pseudomonadota</taxon>
        <taxon>Betaproteobacteria</taxon>
        <taxon>Burkholderiales</taxon>
        <taxon>Sphaerotilaceae</taxon>
        <taxon>Leptothrix</taxon>
    </lineage>
</organism>
<reference evidence="19 20" key="1">
    <citation type="submission" date="2008-03" db="EMBL/GenBank/DDBJ databases">
        <title>Complete sequence of Leptothrix cholodnii SP-6.</title>
        <authorList>
            <consortium name="US DOE Joint Genome Institute"/>
            <person name="Copeland A."/>
            <person name="Lucas S."/>
            <person name="Lapidus A."/>
            <person name="Glavina del Rio T."/>
            <person name="Dalin E."/>
            <person name="Tice H."/>
            <person name="Bruce D."/>
            <person name="Goodwin L."/>
            <person name="Pitluck S."/>
            <person name="Chertkov O."/>
            <person name="Brettin T."/>
            <person name="Detter J.C."/>
            <person name="Han C."/>
            <person name="Kuske C.R."/>
            <person name="Schmutz J."/>
            <person name="Larimer F."/>
            <person name="Land M."/>
            <person name="Hauser L."/>
            <person name="Kyrpides N."/>
            <person name="Lykidis A."/>
            <person name="Emerson D."/>
            <person name="Richardson P."/>
        </authorList>
    </citation>
    <scope>NUCLEOTIDE SEQUENCE [LARGE SCALE GENOMIC DNA]</scope>
    <source>
        <strain evidence="20">ATCC 51168 / LMG 8142 / SP-6</strain>
    </source>
</reference>
<dbReference type="InterPro" id="IPR014016">
    <property type="entry name" value="UvrD-like_ATP-bd"/>
</dbReference>
<dbReference type="Gene3D" id="1.10.486.10">
    <property type="entry name" value="PCRA, domain 4"/>
    <property type="match status" value="1"/>
</dbReference>
<dbReference type="InterPro" id="IPR027417">
    <property type="entry name" value="P-loop_NTPase"/>
</dbReference>
<dbReference type="RefSeq" id="WP_012346805.1">
    <property type="nucleotide sequence ID" value="NC_010524.1"/>
</dbReference>
<evidence type="ECO:0000256" key="10">
    <source>
        <dbReference type="ARBA" id="ARBA00023125"/>
    </source>
</evidence>
<evidence type="ECO:0000259" key="18">
    <source>
        <dbReference type="PROSITE" id="PS51217"/>
    </source>
</evidence>
<evidence type="ECO:0000256" key="6">
    <source>
        <dbReference type="ARBA" id="ARBA00022806"/>
    </source>
</evidence>
<dbReference type="InterPro" id="IPR004586">
    <property type="entry name" value="RecB"/>
</dbReference>
<keyword evidence="8 15" id="KW-0067">ATP-binding</keyword>
<dbReference type="InterPro" id="IPR011604">
    <property type="entry name" value="PDDEXK-like_dom_sf"/>
</dbReference>
<dbReference type="HOGENOM" id="CLU_001114_6_0_4"/>
<dbReference type="GO" id="GO:0000724">
    <property type="term" value="P:double-strand break repair via homologous recombination"/>
    <property type="evidence" value="ECO:0007669"/>
    <property type="project" value="UniProtKB-UniRule"/>
</dbReference>
<dbReference type="SUPFAM" id="SSF52980">
    <property type="entry name" value="Restriction endonuclease-like"/>
    <property type="match status" value="1"/>
</dbReference>
<dbReference type="Gene3D" id="1.10.3170.10">
    <property type="entry name" value="Recbcd, chain B, domain 2"/>
    <property type="match status" value="1"/>
</dbReference>
<dbReference type="PROSITE" id="PS51198">
    <property type="entry name" value="UVRD_HELICASE_ATP_BIND"/>
    <property type="match status" value="1"/>
</dbReference>
<comment type="domain">
    <text evidence="15">The N-terminal DNA-binding domain is a ssDNA-dependent ATPase and has ATP-dependent 3'-5' helicase function. This domain interacts with RecC.</text>
</comment>
<dbReference type="InterPro" id="IPR000212">
    <property type="entry name" value="DNA_helicase_UvrD/REP"/>
</dbReference>
<dbReference type="EC" id="5.6.2.4" evidence="15"/>
<dbReference type="InterPro" id="IPR011335">
    <property type="entry name" value="Restrct_endonuc-II-like"/>
</dbReference>
<gene>
    <name evidence="15" type="primary">recB</name>
    <name evidence="19" type="ordered locus">Lcho_1777</name>
</gene>
<proteinExistence type="inferred from homology"/>